<dbReference type="GO" id="GO:0008652">
    <property type="term" value="P:amino acid biosynthetic process"/>
    <property type="evidence" value="ECO:0007669"/>
    <property type="project" value="UniProtKB-KW"/>
</dbReference>
<dbReference type="GO" id="GO:0004765">
    <property type="term" value="F:shikimate kinase activity"/>
    <property type="evidence" value="ECO:0007669"/>
    <property type="project" value="UniProtKB-UniRule"/>
</dbReference>
<feature type="binding site" evidence="7">
    <location>
        <position position="124"/>
    </location>
    <ligand>
        <name>ATP</name>
        <dbReference type="ChEBI" id="CHEBI:30616"/>
    </ligand>
</feature>
<dbReference type="GO" id="GO:0009423">
    <property type="term" value="P:chorismate biosynthetic process"/>
    <property type="evidence" value="ECO:0007669"/>
    <property type="project" value="UniProtKB-UniRule"/>
</dbReference>
<dbReference type="PANTHER" id="PTHR21087">
    <property type="entry name" value="SHIKIMATE KINASE"/>
    <property type="match status" value="1"/>
</dbReference>
<dbReference type="GO" id="GO:0000287">
    <property type="term" value="F:magnesium ion binding"/>
    <property type="evidence" value="ECO:0007669"/>
    <property type="project" value="UniProtKB-UniRule"/>
</dbReference>
<dbReference type="Pfam" id="PF01202">
    <property type="entry name" value="SKI"/>
    <property type="match status" value="1"/>
</dbReference>
<evidence type="ECO:0000313" key="9">
    <source>
        <dbReference type="Proteomes" id="UP000466864"/>
    </source>
</evidence>
<comment type="pathway">
    <text evidence="7">Metabolic intermediate biosynthesis; chorismate biosynthesis; chorismate from D-erythrose 4-phosphate and phosphoenolpyruvate: step 5/7.</text>
</comment>
<keyword evidence="7" id="KW-0460">Magnesium</keyword>
<dbReference type="PROSITE" id="PS51257">
    <property type="entry name" value="PROKAR_LIPOPROTEIN"/>
    <property type="match status" value="1"/>
</dbReference>
<comment type="cofactor">
    <cofactor evidence="7">
        <name>Mg(2+)</name>
        <dbReference type="ChEBI" id="CHEBI:18420"/>
    </cofactor>
    <text evidence="7">Binds 1 Mg(2+) ion per subunit.</text>
</comment>
<dbReference type="RefSeq" id="WP_154458419.1">
    <property type="nucleotide sequence ID" value="NZ_VUMV01000006.1"/>
</dbReference>
<dbReference type="EC" id="2.7.1.71" evidence="7"/>
<dbReference type="GO" id="GO:0009073">
    <property type="term" value="P:aromatic amino acid family biosynthetic process"/>
    <property type="evidence" value="ECO:0007669"/>
    <property type="project" value="UniProtKB-KW"/>
</dbReference>
<comment type="similarity">
    <text evidence="7">Belongs to the shikimate kinase family.</text>
</comment>
<evidence type="ECO:0000256" key="1">
    <source>
        <dbReference type="ARBA" id="ARBA00022605"/>
    </source>
</evidence>
<comment type="caution">
    <text evidence="7">Lacks conserved residue(s) required for the propagation of feature annotation.</text>
</comment>
<dbReference type="PRINTS" id="PR01100">
    <property type="entry name" value="SHIKIMTKNASE"/>
</dbReference>
<organism evidence="8 9">
    <name type="scientific">Bilifractor porci</name>
    <dbReference type="NCBI Taxonomy" id="2606636"/>
    <lineage>
        <taxon>Bacteria</taxon>
        <taxon>Bacillati</taxon>
        <taxon>Bacillota</taxon>
        <taxon>Clostridia</taxon>
        <taxon>Lachnospirales</taxon>
        <taxon>Lachnospiraceae</taxon>
        <taxon>Bilifractor</taxon>
    </lineage>
</organism>
<feature type="binding site" evidence="7">
    <location>
        <position position="22"/>
    </location>
    <ligand>
        <name>Mg(2+)</name>
        <dbReference type="ChEBI" id="CHEBI:18420"/>
    </ligand>
</feature>
<dbReference type="GO" id="GO:0005829">
    <property type="term" value="C:cytosol"/>
    <property type="evidence" value="ECO:0007669"/>
    <property type="project" value="TreeGrafter"/>
</dbReference>
<keyword evidence="4 7" id="KW-0418">Kinase</keyword>
<dbReference type="SUPFAM" id="SSF52540">
    <property type="entry name" value="P-loop containing nucleoside triphosphate hydrolases"/>
    <property type="match status" value="1"/>
</dbReference>
<dbReference type="InterPro" id="IPR027417">
    <property type="entry name" value="P-loop_NTPase"/>
</dbReference>
<comment type="catalytic activity">
    <reaction evidence="7">
        <text>shikimate + ATP = 3-phosphoshikimate + ADP + H(+)</text>
        <dbReference type="Rhea" id="RHEA:13121"/>
        <dbReference type="ChEBI" id="CHEBI:15378"/>
        <dbReference type="ChEBI" id="CHEBI:30616"/>
        <dbReference type="ChEBI" id="CHEBI:36208"/>
        <dbReference type="ChEBI" id="CHEBI:145989"/>
        <dbReference type="ChEBI" id="CHEBI:456216"/>
        <dbReference type="EC" id="2.7.1.71"/>
    </reaction>
</comment>
<evidence type="ECO:0000256" key="3">
    <source>
        <dbReference type="ARBA" id="ARBA00022741"/>
    </source>
</evidence>
<evidence type="ECO:0000313" key="8">
    <source>
        <dbReference type="EMBL" id="MST82510.1"/>
    </source>
</evidence>
<feature type="binding site" evidence="7">
    <location>
        <position position="40"/>
    </location>
    <ligand>
        <name>substrate</name>
    </ligand>
</feature>
<evidence type="ECO:0000256" key="6">
    <source>
        <dbReference type="ARBA" id="ARBA00023141"/>
    </source>
</evidence>
<keyword evidence="5 7" id="KW-0067">ATP-binding</keyword>
<dbReference type="GO" id="GO:0005524">
    <property type="term" value="F:ATP binding"/>
    <property type="evidence" value="ECO:0007669"/>
    <property type="project" value="UniProtKB-UniRule"/>
</dbReference>
<dbReference type="PANTHER" id="PTHR21087:SF16">
    <property type="entry name" value="SHIKIMATE KINASE 1, CHLOROPLASTIC"/>
    <property type="match status" value="1"/>
</dbReference>
<keyword evidence="3 7" id="KW-0547">Nucleotide-binding</keyword>
<comment type="function">
    <text evidence="7">Catalyzes the specific phosphorylation of the 3-hydroxyl group of shikimic acid using ATP as a cosubstrate.</text>
</comment>
<comment type="subunit">
    <text evidence="7">Monomer.</text>
</comment>
<comment type="caution">
    <text evidence="8">The sequence shown here is derived from an EMBL/GenBank/DDBJ whole genome shotgun (WGS) entry which is preliminary data.</text>
</comment>
<evidence type="ECO:0000256" key="7">
    <source>
        <dbReference type="HAMAP-Rule" id="MF_00109"/>
    </source>
</evidence>
<dbReference type="Gene3D" id="3.40.50.300">
    <property type="entry name" value="P-loop containing nucleotide triphosphate hydrolases"/>
    <property type="match status" value="1"/>
</dbReference>
<feature type="binding site" evidence="7">
    <location>
        <begin position="18"/>
        <end position="23"/>
    </location>
    <ligand>
        <name>ATP</name>
        <dbReference type="ChEBI" id="CHEBI:30616"/>
    </ligand>
</feature>
<proteinExistence type="inferred from homology"/>
<dbReference type="Proteomes" id="UP000466864">
    <property type="component" value="Unassembled WGS sequence"/>
</dbReference>
<dbReference type="CDD" id="cd00464">
    <property type="entry name" value="SK"/>
    <property type="match status" value="1"/>
</dbReference>
<dbReference type="HAMAP" id="MF_00109">
    <property type="entry name" value="Shikimate_kinase"/>
    <property type="match status" value="1"/>
</dbReference>
<keyword evidence="1 7" id="KW-0028">Amino-acid biosynthesis</keyword>
<evidence type="ECO:0000256" key="5">
    <source>
        <dbReference type="ARBA" id="ARBA00022840"/>
    </source>
</evidence>
<accession>A0A7X2TPE3</accession>
<gene>
    <name evidence="7" type="primary">aroK</name>
    <name evidence="8" type="ORF">FYJ60_09300</name>
</gene>
<keyword evidence="2 7" id="KW-0808">Transferase</keyword>
<dbReference type="InterPro" id="IPR031322">
    <property type="entry name" value="Shikimate/glucono_kinase"/>
</dbReference>
<name>A0A7X2TPE3_9FIRM</name>
<keyword evidence="6 7" id="KW-0057">Aromatic amino acid biosynthesis</keyword>
<evidence type="ECO:0000256" key="2">
    <source>
        <dbReference type="ARBA" id="ARBA00022679"/>
    </source>
</evidence>
<dbReference type="UniPathway" id="UPA00053">
    <property type="reaction ID" value="UER00088"/>
</dbReference>
<keyword evidence="7" id="KW-0963">Cytoplasm</keyword>
<comment type="subcellular location">
    <subcellularLocation>
        <location evidence="7">Cytoplasm</location>
    </subcellularLocation>
</comment>
<feature type="binding site" evidence="7">
    <location>
        <position position="143"/>
    </location>
    <ligand>
        <name>substrate</name>
    </ligand>
</feature>
<dbReference type="InterPro" id="IPR000623">
    <property type="entry name" value="Shikimate_kinase/TSH1"/>
</dbReference>
<dbReference type="EMBL" id="VUMV01000006">
    <property type="protein sequence ID" value="MST82510.1"/>
    <property type="molecule type" value="Genomic_DNA"/>
</dbReference>
<protein>
    <recommendedName>
        <fullName evidence="7">Shikimate kinase</fullName>
        <shortName evidence="7">SK</shortName>
        <ecNumber evidence="7">2.7.1.71</ecNumber>
    </recommendedName>
</protein>
<dbReference type="AlphaFoldDB" id="A0A7X2TPE3"/>
<keyword evidence="9" id="KW-1185">Reference proteome</keyword>
<keyword evidence="7" id="KW-0479">Metal-binding</keyword>
<reference evidence="8 9" key="1">
    <citation type="submission" date="2019-08" db="EMBL/GenBank/DDBJ databases">
        <title>In-depth cultivation of the pig gut microbiome towards novel bacterial diversity and tailored functional studies.</title>
        <authorList>
            <person name="Wylensek D."/>
            <person name="Hitch T.C.A."/>
            <person name="Clavel T."/>
        </authorList>
    </citation>
    <scope>NUCLEOTIDE SEQUENCE [LARGE SCALE GENOMIC DNA]</scope>
    <source>
        <strain evidence="8 9">Oil+RF-744-WCA-WT-13</strain>
    </source>
</reference>
<feature type="binding site" evidence="7">
    <location>
        <position position="64"/>
    </location>
    <ligand>
        <name>substrate</name>
    </ligand>
</feature>
<evidence type="ECO:0000256" key="4">
    <source>
        <dbReference type="ARBA" id="ARBA00022777"/>
    </source>
</evidence>
<feature type="binding site" evidence="7">
    <location>
        <position position="86"/>
    </location>
    <ligand>
        <name>substrate</name>
    </ligand>
</feature>
<sequence length="178" mass="20302">MDKKQENSGNIFLIGFMGCGKSTVARELHRRYGMRLIEMDDELARQEEMSVADIFREKGEPYFRKKETELLENMQKMSGTVVSCGGGAAMRQENVDCMRRSGKIVLLTAEPETILQRVGNSDSRPLLRGRKNEAAIRELMEERRPAYEKAADVVIQTDGKETASICRELLEKLEKINR</sequence>